<reference evidence="2 3" key="1">
    <citation type="journal article" date="2015" name="Nature">
        <title>rRNA introns, odd ribosomes, and small enigmatic genomes across a large radiation of phyla.</title>
        <authorList>
            <person name="Brown C.T."/>
            <person name="Hug L.A."/>
            <person name="Thomas B.C."/>
            <person name="Sharon I."/>
            <person name="Castelle C.J."/>
            <person name="Singh A."/>
            <person name="Wilkins M.J."/>
            <person name="Williams K.H."/>
            <person name="Banfield J.F."/>
        </authorList>
    </citation>
    <scope>NUCLEOTIDE SEQUENCE [LARGE SCALE GENOMIC DNA]</scope>
</reference>
<organism evidence="2 3">
    <name type="scientific">Candidatus Woesebacteria bacterium GW2011_GWB1_45_5</name>
    <dbReference type="NCBI Taxonomy" id="1618581"/>
    <lineage>
        <taxon>Bacteria</taxon>
        <taxon>Candidatus Woeseibacteriota</taxon>
    </lineage>
</organism>
<evidence type="ECO:0000313" key="3">
    <source>
        <dbReference type="Proteomes" id="UP000034329"/>
    </source>
</evidence>
<evidence type="ECO:0000313" key="2">
    <source>
        <dbReference type="EMBL" id="KKU09697.1"/>
    </source>
</evidence>
<feature type="transmembrane region" description="Helical" evidence="1">
    <location>
        <begin position="12"/>
        <end position="34"/>
    </location>
</feature>
<keyword evidence="1" id="KW-0472">Membrane</keyword>
<keyword evidence="1" id="KW-0812">Transmembrane</keyword>
<gene>
    <name evidence="2" type="ORF">UX13_C0033G0007</name>
</gene>
<name>A0A0G1MNL9_9BACT</name>
<dbReference type="Proteomes" id="UP000034329">
    <property type="component" value="Unassembled WGS sequence"/>
</dbReference>
<comment type="caution">
    <text evidence="2">The sequence shown here is derived from an EMBL/GenBank/DDBJ whole genome shotgun (WGS) entry which is preliminary data.</text>
</comment>
<keyword evidence="1" id="KW-1133">Transmembrane helix</keyword>
<evidence type="ECO:0000256" key="1">
    <source>
        <dbReference type="SAM" id="Phobius"/>
    </source>
</evidence>
<dbReference type="EMBL" id="LCLA01000033">
    <property type="protein sequence ID" value="KKU09697.1"/>
    <property type="molecule type" value="Genomic_DNA"/>
</dbReference>
<feature type="transmembrane region" description="Helical" evidence="1">
    <location>
        <begin position="40"/>
        <end position="59"/>
    </location>
</feature>
<protein>
    <submittedName>
        <fullName evidence="2">Uncharacterized protein</fullName>
    </submittedName>
</protein>
<accession>A0A0G1MNL9</accession>
<proteinExistence type="predicted"/>
<dbReference type="AlphaFoldDB" id="A0A0G1MNL9"/>
<sequence length="60" mass="6411">MAKKFFRGVLDLVKKFGFGIAAVILALAAVTAAYNGWVPITVGLVTTSLLFVVISLTRLK</sequence>